<dbReference type="NCBIfam" id="TIGR02532">
    <property type="entry name" value="IV_pilin_GFxxxE"/>
    <property type="match status" value="1"/>
</dbReference>
<keyword evidence="2" id="KW-0472">Membrane</keyword>
<feature type="transmembrane region" description="Helical" evidence="2">
    <location>
        <begin position="12"/>
        <end position="32"/>
    </location>
</feature>
<name>A0AAJ5BGY0_9GAMM</name>
<sequence length="172" mass="18616">MKSNLSDGQRGMTIMEILFVIAIMAILSTSGINSWQGYRQRILLEQTSAGLLAFLSRTQSAANWHNQTYLLTLGRQGNRYCLRAGQSASGSECASDIGLIFLLPNNSFEIALNQSEIGLGFYGLRNTAGAGHIVLSNAAGRVRLVLSAKGRLRRCSESIDGHQPYLPGIVPC</sequence>
<dbReference type="InterPro" id="IPR012902">
    <property type="entry name" value="N_methyl_site"/>
</dbReference>
<evidence type="ECO:0000256" key="1">
    <source>
        <dbReference type="ARBA" id="ARBA00004167"/>
    </source>
</evidence>
<dbReference type="SUPFAM" id="SSF54523">
    <property type="entry name" value="Pili subunits"/>
    <property type="match status" value="1"/>
</dbReference>
<dbReference type="AlphaFoldDB" id="A0AAJ5BGY0"/>
<reference evidence="3 4" key="1">
    <citation type="submission" date="2016-10" db="EMBL/GenBank/DDBJ databases">
        <authorList>
            <person name="Varghese N."/>
            <person name="Submissions S."/>
        </authorList>
    </citation>
    <scope>NUCLEOTIDE SEQUENCE [LARGE SCALE GENOMIC DNA]</scope>
    <source>
        <strain evidence="3 4">DSM 5563</strain>
    </source>
</reference>
<keyword evidence="2" id="KW-1133">Transmembrane helix</keyword>
<dbReference type="RefSeq" id="WP_074821906.1">
    <property type="nucleotide sequence ID" value="NZ_FOLW01000003.1"/>
</dbReference>
<evidence type="ECO:0000256" key="2">
    <source>
        <dbReference type="SAM" id="Phobius"/>
    </source>
</evidence>
<evidence type="ECO:0000313" key="3">
    <source>
        <dbReference type="EMBL" id="SFC67637.1"/>
    </source>
</evidence>
<accession>A0AAJ5BGY0</accession>
<dbReference type="Gene3D" id="3.30.700.10">
    <property type="entry name" value="Glycoprotein, Type 4 Pilin"/>
    <property type="match status" value="1"/>
</dbReference>
<protein>
    <submittedName>
        <fullName evidence="3">Prepilin peptidase dependent protein A</fullName>
    </submittedName>
</protein>
<dbReference type="Proteomes" id="UP000226420">
    <property type="component" value="Unassembled WGS sequence"/>
</dbReference>
<comment type="caution">
    <text evidence="3">The sequence shown here is derived from an EMBL/GenBank/DDBJ whole genome shotgun (WGS) entry which is preliminary data.</text>
</comment>
<dbReference type="InterPro" id="IPR045584">
    <property type="entry name" value="Pilin-like"/>
</dbReference>
<keyword evidence="2" id="KW-0812">Transmembrane</keyword>
<evidence type="ECO:0000313" key="4">
    <source>
        <dbReference type="Proteomes" id="UP000226420"/>
    </source>
</evidence>
<comment type="subcellular location">
    <subcellularLocation>
        <location evidence="1">Membrane</location>
        <topology evidence="1">Single-pass membrane protein</topology>
    </subcellularLocation>
</comment>
<gene>
    <name evidence="3" type="ORF">SAMN02745723_103285</name>
</gene>
<proteinExistence type="predicted"/>
<dbReference type="EMBL" id="FOLW01000003">
    <property type="protein sequence ID" value="SFC67637.1"/>
    <property type="molecule type" value="Genomic_DNA"/>
</dbReference>
<organism evidence="3 4">
    <name type="scientific">Pragia fontium DSM 5563 = ATCC 49100</name>
    <dbReference type="NCBI Taxonomy" id="1122977"/>
    <lineage>
        <taxon>Bacteria</taxon>
        <taxon>Pseudomonadati</taxon>
        <taxon>Pseudomonadota</taxon>
        <taxon>Gammaproteobacteria</taxon>
        <taxon>Enterobacterales</taxon>
        <taxon>Budviciaceae</taxon>
        <taxon>Pragia</taxon>
    </lineage>
</organism>
<dbReference type="GO" id="GO:0016020">
    <property type="term" value="C:membrane"/>
    <property type="evidence" value="ECO:0007669"/>
    <property type="project" value="UniProtKB-SubCell"/>
</dbReference>